<feature type="chain" id="PRO_5037322736" description="Calcium-binding protein" evidence="4">
    <location>
        <begin position="20"/>
        <end position="313"/>
    </location>
</feature>
<name>A0A927D1V6_9RHOB</name>
<comment type="subcellular location">
    <subcellularLocation>
        <location evidence="1">Secreted</location>
    </subcellularLocation>
</comment>
<evidence type="ECO:0000256" key="3">
    <source>
        <dbReference type="SAM" id="MobiDB-lite"/>
    </source>
</evidence>
<dbReference type="InterPro" id="IPR050557">
    <property type="entry name" value="RTX_toxin/Mannuronan_C5-epim"/>
</dbReference>
<feature type="signal peptide" evidence="4">
    <location>
        <begin position="1"/>
        <end position="19"/>
    </location>
</feature>
<evidence type="ECO:0000256" key="2">
    <source>
        <dbReference type="ARBA" id="ARBA00022525"/>
    </source>
</evidence>
<dbReference type="PANTHER" id="PTHR38340">
    <property type="entry name" value="S-LAYER PROTEIN"/>
    <property type="match status" value="1"/>
</dbReference>
<dbReference type="PANTHER" id="PTHR38340:SF1">
    <property type="entry name" value="S-LAYER PROTEIN"/>
    <property type="match status" value="1"/>
</dbReference>
<dbReference type="RefSeq" id="WP_191074445.1">
    <property type="nucleotide sequence ID" value="NZ_JACTAG010000001.1"/>
</dbReference>
<dbReference type="SUPFAM" id="SSF51120">
    <property type="entry name" value="beta-Roll"/>
    <property type="match status" value="3"/>
</dbReference>
<evidence type="ECO:0000313" key="6">
    <source>
        <dbReference type="Proteomes" id="UP000635142"/>
    </source>
</evidence>
<keyword evidence="6" id="KW-1185">Reference proteome</keyword>
<dbReference type="AlphaFoldDB" id="A0A927D1V6"/>
<dbReference type="EMBL" id="JACTAG010000001">
    <property type="protein sequence ID" value="MBD3663484.1"/>
    <property type="molecule type" value="Genomic_DNA"/>
</dbReference>
<keyword evidence="4" id="KW-0732">Signal</keyword>
<dbReference type="GO" id="GO:0005509">
    <property type="term" value="F:calcium ion binding"/>
    <property type="evidence" value="ECO:0007669"/>
    <property type="project" value="InterPro"/>
</dbReference>
<dbReference type="Gene3D" id="2.150.10.10">
    <property type="entry name" value="Serralysin-like metalloprotease, C-terminal"/>
    <property type="match status" value="2"/>
</dbReference>
<reference evidence="5" key="1">
    <citation type="submission" date="2020-08" db="EMBL/GenBank/DDBJ databases">
        <title>Sulfitobacter aestuariivivens sp. nov., isolated from a tidal flat.</title>
        <authorList>
            <person name="Park S."/>
            <person name="Yoon J.-H."/>
        </authorList>
    </citation>
    <scope>NUCLEOTIDE SEQUENCE</scope>
    <source>
        <strain evidence="5">TSTF-M16</strain>
    </source>
</reference>
<evidence type="ECO:0000256" key="1">
    <source>
        <dbReference type="ARBA" id="ARBA00004613"/>
    </source>
</evidence>
<dbReference type="GO" id="GO:0005576">
    <property type="term" value="C:extracellular region"/>
    <property type="evidence" value="ECO:0007669"/>
    <property type="project" value="UniProtKB-SubCell"/>
</dbReference>
<feature type="region of interest" description="Disordered" evidence="3">
    <location>
        <begin position="19"/>
        <end position="41"/>
    </location>
</feature>
<dbReference type="InterPro" id="IPR001343">
    <property type="entry name" value="Hemolysn_Ca-bd"/>
</dbReference>
<proteinExistence type="predicted"/>
<dbReference type="Pfam" id="PF00353">
    <property type="entry name" value="HemolysinCabind"/>
    <property type="match status" value="3"/>
</dbReference>
<dbReference type="PRINTS" id="PR00313">
    <property type="entry name" value="CABNDNGRPT"/>
</dbReference>
<accession>A0A927D1V6</accession>
<evidence type="ECO:0008006" key="7">
    <source>
        <dbReference type="Google" id="ProtNLM"/>
    </source>
</evidence>
<dbReference type="Proteomes" id="UP000635142">
    <property type="component" value="Unassembled WGS sequence"/>
</dbReference>
<comment type="caution">
    <text evidence="5">The sequence shown here is derived from an EMBL/GenBank/DDBJ whole genome shotgun (WGS) entry which is preliminary data.</text>
</comment>
<gene>
    <name evidence="5" type="ORF">H9Q16_06095</name>
</gene>
<keyword evidence="2" id="KW-0964">Secreted</keyword>
<organism evidence="5 6">
    <name type="scientific">Sulfitobacter aestuariivivens</name>
    <dbReference type="NCBI Taxonomy" id="2766981"/>
    <lineage>
        <taxon>Bacteria</taxon>
        <taxon>Pseudomonadati</taxon>
        <taxon>Pseudomonadota</taxon>
        <taxon>Alphaproteobacteria</taxon>
        <taxon>Rhodobacterales</taxon>
        <taxon>Roseobacteraceae</taxon>
        <taxon>Sulfitobacter</taxon>
    </lineage>
</organism>
<sequence>MLLLISLALPLALVGFVLDDDDDENGNDMPAADQEGTMGDDSMIGTDGDELLRGNGGDDILQGLDGNDTLFGNSGEDVLVGDSGEDMLCSGTGDDFVTGNFGEDTIEGQGGNDWVSGDYSNDLVYGNEGDDTVMGGRGQDVLGGGDGNDVLYGGILAGLPLSTDQLVDLSDGASLADVLAAEGQALNMRDDERQDEVYGGNGDDTLFLGGMDNGYGGFGADTFNIMADHAGPPMNVATIADFNAQQDSIGVVLNNGADAEITVADDGEDAVILADGLVIAVVTGGAGTVSADDIAIMNETSAANMLDPHAAVA</sequence>
<protein>
    <recommendedName>
        <fullName evidence="7">Calcium-binding protein</fullName>
    </recommendedName>
</protein>
<dbReference type="InterPro" id="IPR011049">
    <property type="entry name" value="Serralysin-like_metalloprot_C"/>
</dbReference>
<evidence type="ECO:0000313" key="5">
    <source>
        <dbReference type="EMBL" id="MBD3663484.1"/>
    </source>
</evidence>
<evidence type="ECO:0000256" key="4">
    <source>
        <dbReference type="SAM" id="SignalP"/>
    </source>
</evidence>